<sequence>MASLLRDPGIYDFDIIAIQEPWKNPYATTTHHPAKNKFHLCYPTSHIGGIARVCFFINKKIDQLRWRFEERTRDICSIIIDPKDDQQQQERLVIHNVYNPPKTSSNRQSVLPQVREALRQYHTDEQILLGDFNLHHPLWGGLNREVADLESEDLIDIIGDCALHNTLSPGTTTYEEGRSQSTIDLCLVTTGLIDKVIKSEVDRGLDHNSDHLPISTTLDLTVQQLKKEPRKDWKRLDEKEYTKALRHALPPLRRPLTKAALDAYTGEVTAAIQNAIHKAVPETQPSTYTREGWTEECRAILAETKRLKRVHSQYHTEETWEAYRAARNQKARTISKALRKAHRNRIEQATESPDALWKLARWARTRHDQSIGSIPTIQHPDTRCELEDPAEKAELFRDVFFPAPPEADLGDIENATYAGQIDMPPIEEKEVRTAIRAASPLKAPGPDRITNKALQAGIDLIAVHLTRIFNQSLRLGYCPNSFRASITAVLRKPGKTNYAVPKAYRPIALLNTIGKVMDAVIARRLSYLVETHHVLPLTHMGGRKHRSTEHALHAITAKIYERWNSGKDGQVASLLLLDVTGAFDNVSHKRLLHNLRKRKVDERIVRWIASFLSGRHTCVLVDGYKSKDYEINTGIPQGSPLSPILYLFYNADLIEQCNEQTDAMSVGYIDDVAILAWGKTTERTCEVLGTVLEKAQRWASTHASVFAPDKFQLTHFTRSRKRINVDAPIQTEWGEIKPSPTCKYLGLTLDNKLKWREQVETIRQKATRTVHMLSSLGSSTWGVRLQDMRRLYEAIALPQMMYACSIWSNANLNDKNRAYTHKTIDALRSIQARAARSICGAYRATSRAALDVETFLLPIEQQIWKHNADVVTRLSSSRDIAKTAGFELREPAPVAMDKNYRAHKSPWQKIYEALRSKQVRNLDKQEHIPPFITPPWQRGPHTHIEGNADKARDRHDAECAADNSLSIYTDGSGIDGEIGSAAVCPLTQQTLSAHMGPSTLSTVYAAELQGISLALQIARRYENEHGERKSIAIYTDNQAAIWSIAKAEGRSGAYILGEIAQQVQELQDKGLTVTVRWIPAHVGIPGNEAADQAAKEATGWREDGRSQLPANPPSQLYPLKTTLRRWCKTQAERAWISAWREDKRGRATYRHTPTPTKKVLQLHERLSKRESALLVQLRTEKIGLNDFLFSRHVPTITNPRCSCGERRQTVAHVLLRCSKYKDLRNRIFANLSGRNSLRTILSTPQLATKAIEYMEQTQILGQVGIRDE</sequence>
<keyword evidence="3" id="KW-0378">Hydrolase</keyword>
<dbReference type="InterPro" id="IPR000477">
    <property type="entry name" value="RT_dom"/>
</dbReference>
<dbReference type="Proteomes" id="UP000249757">
    <property type="component" value="Unassembled WGS sequence"/>
</dbReference>
<dbReference type="SUPFAM" id="SSF56672">
    <property type="entry name" value="DNA/RNA polymerases"/>
    <property type="match status" value="1"/>
</dbReference>
<keyword evidence="4" id="KW-1185">Reference proteome</keyword>
<dbReference type="Pfam" id="PF00078">
    <property type="entry name" value="RVT_1"/>
    <property type="match status" value="1"/>
</dbReference>
<dbReference type="GO" id="GO:0003676">
    <property type="term" value="F:nucleic acid binding"/>
    <property type="evidence" value="ECO:0007669"/>
    <property type="project" value="InterPro"/>
</dbReference>
<dbReference type="EMBL" id="NRDI02000011">
    <property type="protein sequence ID" value="KAI1512330.1"/>
    <property type="molecule type" value="Genomic_DNA"/>
</dbReference>
<gene>
    <name evidence="3" type="ORF">Ptr86124_008296</name>
</gene>
<proteinExistence type="predicted"/>
<dbReference type="GO" id="GO:0004523">
    <property type="term" value="F:RNA-DNA hybrid ribonuclease activity"/>
    <property type="evidence" value="ECO:0007669"/>
    <property type="project" value="InterPro"/>
</dbReference>
<accession>A0A922NAM7</accession>
<dbReference type="PANTHER" id="PTHR33481">
    <property type="entry name" value="REVERSE TRANSCRIPTASE"/>
    <property type="match status" value="1"/>
</dbReference>
<keyword evidence="3" id="KW-0540">Nuclease</keyword>
<dbReference type="SUPFAM" id="SSF53098">
    <property type="entry name" value="Ribonuclease H-like"/>
    <property type="match status" value="1"/>
</dbReference>
<keyword evidence="3" id="KW-0255">Endonuclease</keyword>
<dbReference type="CDD" id="cd01650">
    <property type="entry name" value="RT_nLTR_like"/>
    <property type="match status" value="1"/>
</dbReference>
<dbReference type="PROSITE" id="PS50879">
    <property type="entry name" value="RNASE_H_1"/>
    <property type="match status" value="1"/>
</dbReference>
<dbReference type="InterPro" id="IPR043502">
    <property type="entry name" value="DNA/RNA_pol_sf"/>
</dbReference>
<comment type="caution">
    <text evidence="3">The sequence shown here is derived from an EMBL/GenBank/DDBJ whole genome shotgun (WGS) entry which is preliminary data.</text>
</comment>
<feature type="domain" description="Reverse transcriptase" evidence="1">
    <location>
        <begin position="471"/>
        <end position="749"/>
    </location>
</feature>
<feature type="domain" description="RNase H type-1" evidence="2">
    <location>
        <begin position="961"/>
        <end position="1099"/>
    </location>
</feature>
<dbReference type="PROSITE" id="PS50878">
    <property type="entry name" value="RT_POL"/>
    <property type="match status" value="1"/>
</dbReference>
<dbReference type="InterPro" id="IPR036397">
    <property type="entry name" value="RNaseH_sf"/>
</dbReference>
<organism evidence="3 4">
    <name type="scientific">Pyrenophora tritici-repentis</name>
    <dbReference type="NCBI Taxonomy" id="45151"/>
    <lineage>
        <taxon>Eukaryota</taxon>
        <taxon>Fungi</taxon>
        <taxon>Dikarya</taxon>
        <taxon>Ascomycota</taxon>
        <taxon>Pezizomycotina</taxon>
        <taxon>Dothideomycetes</taxon>
        <taxon>Pleosporomycetidae</taxon>
        <taxon>Pleosporales</taxon>
        <taxon>Pleosporineae</taxon>
        <taxon>Pleosporaceae</taxon>
        <taxon>Pyrenophora</taxon>
    </lineage>
</organism>
<reference evidence="4" key="1">
    <citation type="journal article" date="2022" name="Microb. Genom.">
        <title>A global pangenome for the wheat fungal pathogen Pyrenophora tritici-repentis and prediction of effector protein structural homology.</title>
        <authorList>
            <person name="Moolhuijzen P.M."/>
            <person name="See P.T."/>
            <person name="Shi G."/>
            <person name="Powell H.R."/>
            <person name="Cockram J."/>
            <person name="Jorgensen L.N."/>
            <person name="Benslimane H."/>
            <person name="Strelkov S.E."/>
            <person name="Turner J."/>
            <person name="Liu Z."/>
            <person name="Moffat C.S."/>
        </authorList>
    </citation>
    <scope>NUCLEOTIDE SEQUENCE [LARGE SCALE GENOMIC DNA]</scope>
</reference>
<dbReference type="InterPro" id="IPR005135">
    <property type="entry name" value="Endo/exonuclease/phosphatase"/>
</dbReference>
<protein>
    <submittedName>
        <fullName evidence="3">Endonuclease-reverse transcriptase</fullName>
    </submittedName>
</protein>
<evidence type="ECO:0000313" key="4">
    <source>
        <dbReference type="Proteomes" id="UP000249757"/>
    </source>
</evidence>
<evidence type="ECO:0000259" key="2">
    <source>
        <dbReference type="PROSITE" id="PS50879"/>
    </source>
</evidence>
<dbReference type="Pfam" id="PF14529">
    <property type="entry name" value="Exo_endo_phos_2"/>
    <property type="match status" value="1"/>
</dbReference>
<dbReference type="SUPFAM" id="SSF56219">
    <property type="entry name" value="DNase I-like"/>
    <property type="match status" value="1"/>
</dbReference>
<dbReference type="InterPro" id="IPR012337">
    <property type="entry name" value="RNaseH-like_sf"/>
</dbReference>
<dbReference type="CDD" id="cd09276">
    <property type="entry name" value="Rnase_HI_RT_non_LTR"/>
    <property type="match status" value="1"/>
</dbReference>
<evidence type="ECO:0000313" key="3">
    <source>
        <dbReference type="EMBL" id="KAI1512330.1"/>
    </source>
</evidence>
<evidence type="ECO:0000259" key="1">
    <source>
        <dbReference type="PROSITE" id="PS50878"/>
    </source>
</evidence>
<dbReference type="Gene3D" id="3.30.420.10">
    <property type="entry name" value="Ribonuclease H-like superfamily/Ribonuclease H"/>
    <property type="match status" value="1"/>
</dbReference>
<dbReference type="AlphaFoldDB" id="A0A922NAM7"/>
<dbReference type="InterPro" id="IPR036691">
    <property type="entry name" value="Endo/exonu/phosph_ase_sf"/>
</dbReference>
<name>A0A922NAM7_9PLEO</name>
<dbReference type="PANTHER" id="PTHR33481:SF1">
    <property type="entry name" value="ENDONUCLEASE_EXONUCLEASE_PHOSPHATASE DOMAIN-CONTAINING PROTEIN-RELATED"/>
    <property type="match status" value="1"/>
</dbReference>
<dbReference type="InterPro" id="IPR002156">
    <property type="entry name" value="RNaseH_domain"/>
</dbReference>
<dbReference type="Gene3D" id="3.60.10.10">
    <property type="entry name" value="Endonuclease/exonuclease/phosphatase"/>
    <property type="match status" value="1"/>
</dbReference>
<dbReference type="Pfam" id="PF00075">
    <property type="entry name" value="RNase_H"/>
    <property type="match status" value="1"/>
</dbReference>